<comment type="caution">
    <text evidence="2">The sequence shown here is derived from an EMBL/GenBank/DDBJ whole genome shotgun (WGS) entry which is preliminary data.</text>
</comment>
<evidence type="ECO:0000256" key="1">
    <source>
        <dbReference type="SAM" id="MobiDB-lite"/>
    </source>
</evidence>
<dbReference type="EMBL" id="RIBY02002311">
    <property type="protein sequence ID" value="KAH9819872.1"/>
    <property type="molecule type" value="Genomic_DNA"/>
</dbReference>
<dbReference type="Proteomes" id="UP001138500">
    <property type="component" value="Unassembled WGS sequence"/>
</dbReference>
<evidence type="ECO:0000313" key="2">
    <source>
        <dbReference type="EMBL" id="KAH9819872.1"/>
    </source>
</evidence>
<feature type="region of interest" description="Disordered" evidence="1">
    <location>
        <begin position="1"/>
        <end position="56"/>
    </location>
</feature>
<feature type="compositionally biased region" description="Low complexity" evidence="1">
    <location>
        <begin position="42"/>
        <end position="56"/>
    </location>
</feature>
<accession>A0A9W7SKN0</accession>
<dbReference type="OrthoDB" id="4194555at2759"/>
<keyword evidence="3" id="KW-1185">Reference proteome</keyword>
<reference evidence="2 3" key="2">
    <citation type="journal article" date="2021" name="Curr. Genet.">
        <title>Genetic response to nitrogen starvation in the aggressive Eucalyptus foliar pathogen Teratosphaeria destructans.</title>
        <authorList>
            <person name="Havenga M."/>
            <person name="Wingfield B.D."/>
            <person name="Wingfield M.J."/>
            <person name="Dreyer L.L."/>
            <person name="Roets F."/>
            <person name="Aylward J."/>
        </authorList>
    </citation>
    <scope>NUCLEOTIDE SEQUENCE [LARGE SCALE GENOMIC DNA]</scope>
    <source>
        <strain evidence="2">CMW44962</strain>
    </source>
</reference>
<protein>
    <submittedName>
        <fullName evidence="2">F-box domain-containing protein</fullName>
    </submittedName>
</protein>
<organism evidence="2 3">
    <name type="scientific">Teratosphaeria destructans</name>
    <dbReference type="NCBI Taxonomy" id="418781"/>
    <lineage>
        <taxon>Eukaryota</taxon>
        <taxon>Fungi</taxon>
        <taxon>Dikarya</taxon>
        <taxon>Ascomycota</taxon>
        <taxon>Pezizomycotina</taxon>
        <taxon>Dothideomycetes</taxon>
        <taxon>Dothideomycetidae</taxon>
        <taxon>Mycosphaerellales</taxon>
        <taxon>Teratosphaeriaceae</taxon>
        <taxon>Teratosphaeria</taxon>
    </lineage>
</organism>
<sequence>MDSDAGNMDDASVSASTDFNPQAPDFVPGAASSRPSTKRKASSSAKPGPSGAGPSRITRAALTDAMAMAWTLDEKEMLTDFDSYPARPCTPIVRAKDILPMEEPAAINDRLDEYPCVKLRPGFAMDSDDEDIESLLPRRLRRRYRNGELPPGVFSYRHLGGVRDSASSPVYFGSAEKAPHHPAQRLSAVLISRSVKPDGSYDVRYLPLCDASNAPGRTQTLTVLASHRSRTAARSDDGASRCTWPADVLPVELFDSITQYLCRDDIEAMRLVNREFERKVAISLFNTCVVPFNTELYDMIEEGTKSKARQFMHGIQHQEQGKDPATNDDPKELDPLAGQLQWQNAKEDKEGKVYKGHGLRVFEGFGPHIRKFGMTFEVSENQLLQPSVKREYDPVGAYHGIYDWPTAEYARFDDRAGLERTADEISRMKAAFSKLTIVKELGLSVDSGLGWLSGPDKSVRSQIFSAPPPIFGKLHQASDRRSQAAVEFWNALQDSQDSFIPSASNKEITLGSVPMKALPDEIPGFEDTRYGDTSTWSQIDPSSLPAAAETDHSDHRVLYTTPEVDPNANTATASMITPNELRKEQKEWLLETEWAQQAFLESYTLAVIDNAGFERITSLRIAKLSSRFINKLSTEAFWAAMPALQNVLVHVSPDWRTVAKNDAGYAEMTPVNPSEAVCSFYDLLSLHITPLELKTLNIGWVRDSGGEHAQGIYARNKHLLPAPISQLARALASTAGFSLVFKTLEQLTLTNCWITPPMLQGLVESHAGQRLRKLTLDSVSLTAHPRFPIIAHQQQQLAQQPPPPPHAAAPQFMQVLQTLVNQPPLPPLPGMPAFMLQPSLHWSEGHREGSWPALLNELSPGSVLTDFLPAPQEWETPRPSRPQTSLHTIECISCGYARLENSNAFDQNTIGHDLLFGPRSRTWFRMRRVALKPLMMETKDPYVGQIVQQMEQRELDALQFAWGMTCGWSDFAKAEEAQYDGYLRGGSGRFSGVIQGS</sequence>
<proteinExistence type="predicted"/>
<name>A0A9W7SKN0_9PEZI</name>
<gene>
    <name evidence="2" type="ORF">Tdes44962_MAKER00861</name>
</gene>
<reference evidence="2 3" key="1">
    <citation type="journal article" date="2018" name="IMA Fungus">
        <title>IMA Genome-F 10: Nine draft genome sequences of Claviceps purpurea s.lat., including C. arundinis, C. humidiphila, and C. cf. spartinae, pseudomolecules for the pitch canker pathogen Fusarium circinatum, draft genome of Davidsoniella eucalypti, Grosmannia galeiformis, Quambalaria eucalypti, and Teratosphaeria destructans.</title>
        <authorList>
            <person name="Wingfield B.D."/>
            <person name="Liu M."/>
            <person name="Nguyen H.D."/>
            <person name="Lane F.A."/>
            <person name="Morgan S.W."/>
            <person name="De Vos L."/>
            <person name="Wilken P.M."/>
            <person name="Duong T.A."/>
            <person name="Aylward J."/>
            <person name="Coetzee M.P."/>
            <person name="Dadej K."/>
            <person name="De Beer Z.W."/>
            <person name="Findlay W."/>
            <person name="Havenga M."/>
            <person name="Kolarik M."/>
            <person name="Menzies J.G."/>
            <person name="Naidoo K."/>
            <person name="Pochopski O."/>
            <person name="Shoukouhi P."/>
            <person name="Santana Q.C."/>
            <person name="Seifert K.A."/>
            <person name="Soal N."/>
            <person name="Steenkamp E.T."/>
            <person name="Tatham C.T."/>
            <person name="van der Nest M.A."/>
            <person name="Wingfield M.J."/>
        </authorList>
    </citation>
    <scope>NUCLEOTIDE SEQUENCE [LARGE SCALE GENOMIC DNA]</scope>
    <source>
        <strain evidence="2">CMW44962</strain>
    </source>
</reference>
<dbReference type="AlphaFoldDB" id="A0A9W7SKN0"/>
<evidence type="ECO:0000313" key="3">
    <source>
        <dbReference type="Proteomes" id="UP001138500"/>
    </source>
</evidence>